<reference evidence="2 3" key="1">
    <citation type="submission" date="2014-06" db="EMBL/GenBank/DDBJ databases">
        <authorList>
            <person name="Swart Estienne"/>
        </authorList>
    </citation>
    <scope>NUCLEOTIDE SEQUENCE [LARGE SCALE GENOMIC DNA]</scope>
    <source>
        <strain evidence="2 3">130c</strain>
    </source>
</reference>
<keyword evidence="3" id="KW-1185">Reference proteome</keyword>
<sequence>MLRHQSEQPSDIIFEAEEDLYQSPTKQILMLKGSERTVQLTKNRMFQSYVNEFCGMVGLASNTLRLQIEKREINPHKLVNSSCLIKVAHTPEFHNAPNNSLKPSLRSILEQGYCSDLKLVFKSKTIPVNKCILTSRSQKFASMICSSTEEIKFPHKNIKSFWRLLIWIYSGELDVPDDIIETIDLFYLAQEFQVIDLMWRCEEEIILKISPSNVVDVLVKYYPALTRDVIIGSSNDDDLNLEEVKSLANDELQYTSPNEDNNPQLQSPISDTYKAELSQNILNACKSVFIKEFPDVVLNNPDLEQRLASVPGLIIALFSHINEQKHRKKKNKVRFSFVEEIHTPISFEHQFGDNITDTHSESSSRI</sequence>
<dbReference type="Proteomes" id="UP000039865">
    <property type="component" value="Unassembled WGS sequence"/>
</dbReference>
<dbReference type="OMA" id="EVDIHEY"/>
<dbReference type="Gene3D" id="3.30.710.10">
    <property type="entry name" value="Potassium Channel Kv1.1, Chain A"/>
    <property type="match status" value="1"/>
</dbReference>
<dbReference type="PANTHER" id="PTHR24413">
    <property type="entry name" value="SPECKLE-TYPE POZ PROTEIN"/>
    <property type="match status" value="1"/>
</dbReference>
<feature type="domain" description="BTB" evidence="1">
    <location>
        <begin position="115"/>
        <end position="177"/>
    </location>
</feature>
<dbReference type="SMART" id="SM00225">
    <property type="entry name" value="BTB"/>
    <property type="match status" value="1"/>
</dbReference>
<dbReference type="InParanoid" id="A0A077ZZW3"/>
<dbReference type="EMBL" id="CCKQ01003614">
    <property type="protein sequence ID" value="CDW74743.1"/>
    <property type="molecule type" value="Genomic_DNA"/>
</dbReference>
<dbReference type="SUPFAM" id="SSF54695">
    <property type="entry name" value="POZ domain"/>
    <property type="match status" value="1"/>
</dbReference>
<dbReference type="OrthoDB" id="10249567at2759"/>
<name>A0A077ZZW3_STYLE</name>
<accession>A0A077ZZW3</accession>
<dbReference type="Pfam" id="PF00651">
    <property type="entry name" value="BTB"/>
    <property type="match status" value="1"/>
</dbReference>
<organism evidence="2 3">
    <name type="scientific">Stylonychia lemnae</name>
    <name type="common">Ciliate</name>
    <dbReference type="NCBI Taxonomy" id="5949"/>
    <lineage>
        <taxon>Eukaryota</taxon>
        <taxon>Sar</taxon>
        <taxon>Alveolata</taxon>
        <taxon>Ciliophora</taxon>
        <taxon>Intramacronucleata</taxon>
        <taxon>Spirotrichea</taxon>
        <taxon>Stichotrichia</taxon>
        <taxon>Sporadotrichida</taxon>
        <taxon>Oxytrichidae</taxon>
        <taxon>Stylonychinae</taxon>
        <taxon>Stylonychia</taxon>
    </lineage>
</organism>
<dbReference type="AlphaFoldDB" id="A0A077ZZW3"/>
<evidence type="ECO:0000313" key="3">
    <source>
        <dbReference type="Proteomes" id="UP000039865"/>
    </source>
</evidence>
<evidence type="ECO:0000313" key="2">
    <source>
        <dbReference type="EMBL" id="CDW74743.1"/>
    </source>
</evidence>
<dbReference type="PROSITE" id="PS50097">
    <property type="entry name" value="BTB"/>
    <property type="match status" value="1"/>
</dbReference>
<gene>
    <name evidence="2" type="primary">Contig17768.g18887</name>
    <name evidence="2" type="ORF">STYLEM_3726</name>
</gene>
<dbReference type="InterPro" id="IPR011333">
    <property type="entry name" value="SKP1/BTB/POZ_sf"/>
</dbReference>
<evidence type="ECO:0000259" key="1">
    <source>
        <dbReference type="PROSITE" id="PS50097"/>
    </source>
</evidence>
<proteinExistence type="predicted"/>
<dbReference type="InterPro" id="IPR000210">
    <property type="entry name" value="BTB/POZ_dom"/>
</dbReference>
<protein>
    <submittedName>
        <fullName evidence="2">Ankyrin repeat and fyve domain-containing protein 1</fullName>
    </submittedName>
</protein>